<keyword evidence="1" id="KW-0812">Transmembrane</keyword>
<sequence>MEPNGIIWAGVLGMIGVLTLSAVISGQWNQGKISHKGTVLSGNAPGLEAIPPEVAGGQTRQGARRRLIEAKDSAEKSYARRVSAAEREFNGRKNRADAHLRAAEMFLEHAQKCARGLRGEEPVEAWEGGMNDVADDFVTFARTPAPINLTTRLIESPEARRRERIRHARENLADAMLEHRFEIAAAQKLLAEVKAQDGDVVSATAALEAFETYFGELLHGVGPVAYRQDD</sequence>
<gene>
    <name evidence="2" type="ORF">LK10_13910</name>
</gene>
<accession>A0A0B2AJG6</accession>
<evidence type="ECO:0000256" key="1">
    <source>
        <dbReference type="SAM" id="Phobius"/>
    </source>
</evidence>
<feature type="transmembrane region" description="Helical" evidence="1">
    <location>
        <begin position="6"/>
        <end position="26"/>
    </location>
</feature>
<dbReference type="RefSeq" id="WP_043124832.1">
    <property type="nucleotide sequence ID" value="NZ_JTDL01000134.1"/>
</dbReference>
<dbReference type="Proteomes" id="UP000030982">
    <property type="component" value="Unassembled WGS sequence"/>
</dbReference>
<proteinExistence type="predicted"/>
<keyword evidence="1" id="KW-1133">Transmembrane helix</keyword>
<comment type="caution">
    <text evidence="2">The sequence shown here is derived from an EMBL/GenBank/DDBJ whole genome shotgun (WGS) entry which is preliminary data.</text>
</comment>
<organism evidence="2 3">
    <name type="scientific">Sinomonas humi</name>
    <dbReference type="NCBI Taxonomy" id="1338436"/>
    <lineage>
        <taxon>Bacteria</taxon>
        <taxon>Bacillati</taxon>
        <taxon>Actinomycetota</taxon>
        <taxon>Actinomycetes</taxon>
        <taxon>Micrococcales</taxon>
        <taxon>Micrococcaceae</taxon>
        <taxon>Sinomonas</taxon>
    </lineage>
</organism>
<keyword evidence="3" id="KW-1185">Reference proteome</keyword>
<name>A0A0B2AJG6_9MICC</name>
<keyword evidence="1" id="KW-0472">Membrane</keyword>
<evidence type="ECO:0000313" key="3">
    <source>
        <dbReference type="Proteomes" id="UP000030982"/>
    </source>
</evidence>
<dbReference type="OrthoDB" id="9878066at2"/>
<protein>
    <submittedName>
        <fullName evidence="2">Uncharacterized protein</fullName>
    </submittedName>
</protein>
<evidence type="ECO:0000313" key="2">
    <source>
        <dbReference type="EMBL" id="KHL01961.1"/>
    </source>
</evidence>
<dbReference type="AlphaFoldDB" id="A0A0B2AJG6"/>
<dbReference type="EMBL" id="JTDL01000134">
    <property type="protein sequence ID" value="KHL01961.1"/>
    <property type="molecule type" value="Genomic_DNA"/>
</dbReference>
<reference evidence="2 3" key="1">
    <citation type="submission" date="2014-09" db="EMBL/GenBank/DDBJ databases">
        <title>Genome sequence of Sinomonas sp. MUSC 117.</title>
        <authorList>
            <person name="Lee L.-H."/>
        </authorList>
    </citation>
    <scope>NUCLEOTIDE SEQUENCE [LARGE SCALE GENOMIC DNA]</scope>
    <source>
        <strain evidence="2 3">MUSC 117</strain>
    </source>
</reference>